<dbReference type="InterPro" id="IPR003374">
    <property type="entry name" value="ApbE-like_sf"/>
</dbReference>
<dbReference type="GO" id="GO:0005886">
    <property type="term" value="C:plasma membrane"/>
    <property type="evidence" value="ECO:0007669"/>
    <property type="project" value="UniProtKB-SubCell"/>
</dbReference>
<evidence type="ECO:0000256" key="2">
    <source>
        <dbReference type="ARBA" id="ARBA00016337"/>
    </source>
</evidence>
<dbReference type="RefSeq" id="WP_118764898.1">
    <property type="nucleotide sequence ID" value="NZ_CABJCF010000002.1"/>
</dbReference>
<evidence type="ECO:0000313" key="13">
    <source>
        <dbReference type="EMBL" id="RGT56444.1"/>
    </source>
</evidence>
<dbReference type="GO" id="GO:0016740">
    <property type="term" value="F:transferase activity"/>
    <property type="evidence" value="ECO:0007669"/>
    <property type="project" value="UniProtKB-UniRule"/>
</dbReference>
<feature type="signal peptide" evidence="12">
    <location>
        <begin position="1"/>
        <end position="20"/>
    </location>
</feature>
<evidence type="ECO:0000256" key="5">
    <source>
        <dbReference type="ARBA" id="ARBA00022723"/>
    </source>
</evidence>
<keyword evidence="4 10" id="KW-0808">Transferase</keyword>
<sequence length="384" mass="42436">MKRKITKLLISTLSVCTLLAGCTTKESKNSTSNNTSNNSETLAKYENVSSDVGFDTIYSYMEYTTNTDSAATHFKDSTILLRYYNQLFDIYNDYDGINNLKTVNDNAGIKPVKVDKPIIDMLHMAKAFYDYSNGEFDITMGALLKVWHKYREEGIKLNAEKQLGNLPPEEELTQAAGCKGWDNVVINDEESTVYITQPCQSFDVGGIAKGYATELVAEEVGQHMQAGYFNVGRNIRTVNDKPDGNTWNVGIADPEGALPNGLALISSKGSFSFVTSGDYERFYIATDGNSYHHIIDPSTNYPATHYRSVTIFTEDSGVADCLSTTLFTLSIEDGKKVLEAYKKATGKKANAVWVMDPAKKQGDGKETNGYYVVASEGLKDIITY</sequence>
<feature type="binding site" evidence="11">
    <location>
        <position position="206"/>
    </location>
    <ligand>
        <name>Mg(2+)</name>
        <dbReference type="ChEBI" id="CHEBI:18420"/>
    </ligand>
</feature>
<evidence type="ECO:0000256" key="9">
    <source>
        <dbReference type="ARBA" id="ARBA00048540"/>
    </source>
</evidence>
<reference evidence="13 14" key="1">
    <citation type="submission" date="2018-08" db="EMBL/GenBank/DDBJ databases">
        <title>A genome reference for cultivated species of the human gut microbiota.</title>
        <authorList>
            <person name="Zou Y."/>
            <person name="Xue W."/>
            <person name="Luo G."/>
        </authorList>
    </citation>
    <scope>NUCLEOTIDE SEQUENCE [LARGE SCALE GENOMIC DNA]</scope>
    <source>
        <strain evidence="13 14">AF18-46</strain>
    </source>
</reference>
<comment type="cofactor">
    <cofactor evidence="11">
        <name>Mg(2+)</name>
        <dbReference type="ChEBI" id="CHEBI:18420"/>
    </cofactor>
    <cofactor evidence="11">
        <name>Mn(2+)</name>
        <dbReference type="ChEBI" id="CHEBI:29035"/>
    </cofactor>
    <text evidence="11">Magnesium. Can also use manganese.</text>
</comment>
<keyword evidence="5 10" id="KW-0479">Metal-binding</keyword>
<comment type="catalytic activity">
    <reaction evidence="9 10 12">
        <text>L-threonyl-[protein] + FAD = FMN-L-threonyl-[protein] + AMP + H(+)</text>
        <dbReference type="Rhea" id="RHEA:36847"/>
        <dbReference type="Rhea" id="RHEA-COMP:11060"/>
        <dbReference type="Rhea" id="RHEA-COMP:11061"/>
        <dbReference type="ChEBI" id="CHEBI:15378"/>
        <dbReference type="ChEBI" id="CHEBI:30013"/>
        <dbReference type="ChEBI" id="CHEBI:57692"/>
        <dbReference type="ChEBI" id="CHEBI:74257"/>
        <dbReference type="ChEBI" id="CHEBI:456215"/>
        <dbReference type="EC" id="2.7.1.180"/>
    </reaction>
</comment>
<comment type="caution">
    <text evidence="13">The sequence shown here is derived from an EMBL/GenBank/DDBJ whole genome shotgun (WGS) entry which is preliminary data.</text>
</comment>
<dbReference type="AlphaFoldDB" id="A0A412PG67"/>
<dbReference type="PANTHER" id="PTHR30040">
    <property type="entry name" value="THIAMINE BIOSYNTHESIS LIPOPROTEIN APBE"/>
    <property type="match status" value="1"/>
</dbReference>
<organism evidence="13 14">
    <name type="scientific">Solobacterium moorei</name>
    <dbReference type="NCBI Taxonomy" id="102148"/>
    <lineage>
        <taxon>Bacteria</taxon>
        <taxon>Bacillati</taxon>
        <taxon>Bacillota</taxon>
        <taxon>Erysipelotrichia</taxon>
        <taxon>Erysipelotrichales</taxon>
        <taxon>Erysipelotrichaceae</taxon>
        <taxon>Solobacterium</taxon>
    </lineage>
</organism>
<dbReference type="Pfam" id="PF02424">
    <property type="entry name" value="ApbE"/>
    <property type="match status" value="1"/>
</dbReference>
<name>A0A412PG67_9FIRM</name>
<dbReference type="Proteomes" id="UP000284731">
    <property type="component" value="Unassembled WGS sequence"/>
</dbReference>
<keyword evidence="7 10" id="KW-0460">Magnesium</keyword>
<proteinExistence type="inferred from homology"/>
<feature type="binding site" evidence="11">
    <location>
        <position position="320"/>
    </location>
    <ligand>
        <name>Mg(2+)</name>
        <dbReference type="ChEBI" id="CHEBI:18420"/>
    </ligand>
</feature>
<accession>A0A412PG67</accession>
<evidence type="ECO:0000256" key="12">
    <source>
        <dbReference type="RuleBase" id="RU363002"/>
    </source>
</evidence>
<keyword evidence="6 10" id="KW-0274">FAD</keyword>
<comment type="subcellular location">
    <subcellularLocation>
        <location evidence="12">Cell inner membrane</location>
        <topology evidence="12">Lipid-anchor</topology>
        <orientation evidence="12">Periplasmic side</orientation>
    </subcellularLocation>
</comment>
<keyword evidence="12" id="KW-1003">Cell membrane</keyword>
<keyword evidence="12" id="KW-0472">Membrane</keyword>
<gene>
    <name evidence="13" type="ORF">DWX20_06485</name>
</gene>
<keyword evidence="3 10" id="KW-0285">Flavoprotein</keyword>
<evidence type="ECO:0000256" key="4">
    <source>
        <dbReference type="ARBA" id="ARBA00022679"/>
    </source>
</evidence>
<feature type="chain" id="PRO_5039754811" description="FAD:protein FMN transferase" evidence="12">
    <location>
        <begin position="21"/>
        <end position="384"/>
    </location>
</feature>
<protein>
    <recommendedName>
        <fullName evidence="2 10">FAD:protein FMN transferase</fullName>
        <ecNumber evidence="1 10">2.7.1.180</ecNumber>
    </recommendedName>
    <alternativeName>
        <fullName evidence="8 10">Flavin transferase</fullName>
    </alternativeName>
</protein>
<dbReference type="PROSITE" id="PS51257">
    <property type="entry name" value="PROKAR_LIPOPROTEIN"/>
    <property type="match status" value="1"/>
</dbReference>
<keyword evidence="12" id="KW-0449">Lipoprotein</keyword>
<dbReference type="Gene3D" id="3.10.520.10">
    <property type="entry name" value="ApbE-like domains"/>
    <property type="match status" value="1"/>
</dbReference>
<dbReference type="InterPro" id="IPR024932">
    <property type="entry name" value="ApbE"/>
</dbReference>
<evidence type="ECO:0000313" key="14">
    <source>
        <dbReference type="Proteomes" id="UP000284731"/>
    </source>
</evidence>
<evidence type="ECO:0000256" key="7">
    <source>
        <dbReference type="ARBA" id="ARBA00022842"/>
    </source>
</evidence>
<dbReference type="EC" id="2.7.1.180" evidence="1 10"/>
<evidence type="ECO:0000256" key="8">
    <source>
        <dbReference type="ARBA" id="ARBA00031306"/>
    </source>
</evidence>
<evidence type="ECO:0000256" key="3">
    <source>
        <dbReference type="ARBA" id="ARBA00022630"/>
    </source>
</evidence>
<comment type="similarity">
    <text evidence="10 12">Belongs to the ApbE family.</text>
</comment>
<dbReference type="EMBL" id="QRWX01000002">
    <property type="protein sequence ID" value="RGT56444.1"/>
    <property type="molecule type" value="Genomic_DNA"/>
</dbReference>
<dbReference type="PIRSF" id="PIRSF006268">
    <property type="entry name" value="ApbE"/>
    <property type="match status" value="1"/>
</dbReference>
<evidence type="ECO:0000256" key="10">
    <source>
        <dbReference type="PIRNR" id="PIRNR006268"/>
    </source>
</evidence>
<evidence type="ECO:0000256" key="6">
    <source>
        <dbReference type="ARBA" id="ARBA00022827"/>
    </source>
</evidence>
<evidence type="ECO:0000256" key="1">
    <source>
        <dbReference type="ARBA" id="ARBA00011955"/>
    </source>
</evidence>
<evidence type="ECO:0000256" key="11">
    <source>
        <dbReference type="PIRSR" id="PIRSR006268-2"/>
    </source>
</evidence>
<keyword evidence="12" id="KW-0997">Cell inner membrane</keyword>
<dbReference type="GO" id="GO:0046872">
    <property type="term" value="F:metal ion binding"/>
    <property type="evidence" value="ECO:0007669"/>
    <property type="project" value="UniProtKB-UniRule"/>
</dbReference>
<dbReference type="PANTHER" id="PTHR30040:SF2">
    <property type="entry name" value="FAD:PROTEIN FMN TRANSFERASE"/>
    <property type="match status" value="1"/>
</dbReference>
<dbReference type="SUPFAM" id="SSF143631">
    <property type="entry name" value="ApbE-like"/>
    <property type="match status" value="1"/>
</dbReference>
<keyword evidence="12" id="KW-0732">Signal</keyword>
<feature type="binding site" evidence="11">
    <location>
        <position position="324"/>
    </location>
    <ligand>
        <name>Mg(2+)</name>
        <dbReference type="ChEBI" id="CHEBI:18420"/>
    </ligand>
</feature>
<comment type="function">
    <text evidence="12">Flavin transferase that catalyzes the transfer of the FMN moiety of FAD and its covalent binding to the hydroxyl group of a threonine residue in a target flavoprotein.</text>
</comment>